<reference evidence="2" key="1">
    <citation type="journal article" date="2017" name="Genome Biol.">
        <title>Comparative genomics reveals high biological diversity and specific adaptations in the industrially and medically important fungal genus Aspergillus.</title>
        <authorList>
            <person name="de Vries R.P."/>
            <person name="Riley R."/>
            <person name="Wiebenga A."/>
            <person name="Aguilar-Osorio G."/>
            <person name="Amillis S."/>
            <person name="Uchima C.A."/>
            <person name="Anderluh G."/>
            <person name="Asadollahi M."/>
            <person name="Askin M."/>
            <person name="Barry K."/>
            <person name="Battaglia E."/>
            <person name="Bayram O."/>
            <person name="Benocci T."/>
            <person name="Braus-Stromeyer S.A."/>
            <person name="Caldana C."/>
            <person name="Canovas D."/>
            <person name="Cerqueira G.C."/>
            <person name="Chen F."/>
            <person name="Chen W."/>
            <person name="Choi C."/>
            <person name="Clum A."/>
            <person name="Dos Santos R.A."/>
            <person name="Damasio A.R."/>
            <person name="Diallinas G."/>
            <person name="Emri T."/>
            <person name="Fekete E."/>
            <person name="Flipphi M."/>
            <person name="Freyberg S."/>
            <person name="Gallo A."/>
            <person name="Gournas C."/>
            <person name="Habgood R."/>
            <person name="Hainaut M."/>
            <person name="Harispe M.L."/>
            <person name="Henrissat B."/>
            <person name="Hilden K.S."/>
            <person name="Hope R."/>
            <person name="Hossain A."/>
            <person name="Karabika E."/>
            <person name="Karaffa L."/>
            <person name="Karanyi Z."/>
            <person name="Krasevec N."/>
            <person name="Kuo A."/>
            <person name="Kusch H."/>
            <person name="LaButti K."/>
            <person name="Lagendijk E.L."/>
            <person name="Lapidus A."/>
            <person name="Levasseur A."/>
            <person name="Lindquist E."/>
            <person name="Lipzen A."/>
            <person name="Logrieco A.F."/>
            <person name="MacCabe A."/>
            <person name="Maekelae M.R."/>
            <person name="Malavazi I."/>
            <person name="Melin P."/>
            <person name="Meyer V."/>
            <person name="Mielnichuk N."/>
            <person name="Miskei M."/>
            <person name="Molnar A.P."/>
            <person name="Mule G."/>
            <person name="Ngan C.Y."/>
            <person name="Orejas M."/>
            <person name="Orosz E."/>
            <person name="Ouedraogo J.P."/>
            <person name="Overkamp K.M."/>
            <person name="Park H.-S."/>
            <person name="Perrone G."/>
            <person name="Piumi F."/>
            <person name="Punt P.J."/>
            <person name="Ram A.F."/>
            <person name="Ramon A."/>
            <person name="Rauscher S."/>
            <person name="Record E."/>
            <person name="Riano-Pachon D.M."/>
            <person name="Robert V."/>
            <person name="Roehrig J."/>
            <person name="Ruller R."/>
            <person name="Salamov A."/>
            <person name="Salih N.S."/>
            <person name="Samson R.A."/>
            <person name="Sandor E."/>
            <person name="Sanguinetti M."/>
            <person name="Schuetze T."/>
            <person name="Sepcic K."/>
            <person name="Shelest E."/>
            <person name="Sherlock G."/>
            <person name="Sophianopoulou V."/>
            <person name="Squina F.M."/>
            <person name="Sun H."/>
            <person name="Susca A."/>
            <person name="Todd R.B."/>
            <person name="Tsang A."/>
            <person name="Unkles S.E."/>
            <person name="van de Wiele N."/>
            <person name="van Rossen-Uffink D."/>
            <person name="Oliveira J.V."/>
            <person name="Vesth T.C."/>
            <person name="Visser J."/>
            <person name="Yu J.-H."/>
            <person name="Zhou M."/>
            <person name="Andersen M.R."/>
            <person name="Archer D.B."/>
            <person name="Baker S.E."/>
            <person name="Benoit I."/>
            <person name="Brakhage A.A."/>
            <person name="Braus G.H."/>
            <person name="Fischer R."/>
            <person name="Frisvad J.C."/>
            <person name="Goldman G.H."/>
            <person name="Houbraken J."/>
            <person name="Oakley B."/>
            <person name="Pocsi I."/>
            <person name="Scazzocchio C."/>
            <person name="Seiboth B."/>
            <person name="vanKuyk P.A."/>
            <person name="Wortman J."/>
            <person name="Dyer P.S."/>
            <person name="Grigoriev I.V."/>
        </authorList>
    </citation>
    <scope>NUCLEOTIDE SEQUENCE [LARGE SCALE GENOMIC DNA]</scope>
    <source>
        <strain evidence="2">CBS 583.65</strain>
    </source>
</reference>
<dbReference type="RefSeq" id="XP_040670524.1">
    <property type="nucleotide sequence ID" value="XM_040813023.1"/>
</dbReference>
<dbReference type="Proteomes" id="UP000184073">
    <property type="component" value="Unassembled WGS sequence"/>
</dbReference>
<organism evidence="1 2">
    <name type="scientific">Aspergillus versicolor CBS 583.65</name>
    <dbReference type="NCBI Taxonomy" id="1036611"/>
    <lineage>
        <taxon>Eukaryota</taxon>
        <taxon>Fungi</taxon>
        <taxon>Dikarya</taxon>
        <taxon>Ascomycota</taxon>
        <taxon>Pezizomycotina</taxon>
        <taxon>Eurotiomycetes</taxon>
        <taxon>Eurotiomycetidae</taxon>
        <taxon>Eurotiales</taxon>
        <taxon>Aspergillaceae</taxon>
        <taxon>Aspergillus</taxon>
        <taxon>Aspergillus subgen. Nidulantes</taxon>
    </lineage>
</organism>
<proteinExistence type="predicted"/>
<dbReference type="GeneID" id="63728534"/>
<protein>
    <submittedName>
        <fullName evidence="1">Uncharacterized protein</fullName>
    </submittedName>
</protein>
<dbReference type="STRING" id="1036611.A0A1L9PTI5"/>
<evidence type="ECO:0000313" key="1">
    <source>
        <dbReference type="EMBL" id="OJJ04762.1"/>
    </source>
</evidence>
<accession>A0A1L9PTI5</accession>
<dbReference type="AlphaFoldDB" id="A0A1L9PTI5"/>
<dbReference type="VEuPathDB" id="FungiDB:ASPVEDRAFT_44288"/>
<evidence type="ECO:0000313" key="2">
    <source>
        <dbReference type="Proteomes" id="UP000184073"/>
    </source>
</evidence>
<keyword evidence="2" id="KW-1185">Reference proteome</keyword>
<dbReference type="EMBL" id="KV878132">
    <property type="protein sequence ID" value="OJJ04762.1"/>
    <property type="molecule type" value="Genomic_DNA"/>
</dbReference>
<sequence length="232" mass="27116">MLGTHIEKVLRYFGSTDSQIYRLRQRWGYFLIRTLPNAVYARTWEFINWHDNQSRTAHAILQRMRQLSQEGGEEVYMYNLHPDIPSKPISTDENRTRQALRRLRIMLLNIRVQLRESVNREPDSAAMWIRNNVWRAYHYKDGRTNLWKHQRQGCAERGGCCGRTCGCCEKVLDEYWIRNYGRGTGPKETMVLHKVYAHCTSECACCVITRGVYVPDPRLPSPDFVAGGRSSS</sequence>
<gene>
    <name evidence="1" type="ORF">ASPVEDRAFT_44288</name>
</gene>
<dbReference type="OrthoDB" id="4502735at2759"/>
<name>A0A1L9PTI5_ASPVE</name>